<feature type="domain" description="Replication-associated protein ORF2/G2P" evidence="2">
    <location>
        <begin position="76"/>
        <end position="194"/>
    </location>
</feature>
<evidence type="ECO:0000259" key="2">
    <source>
        <dbReference type="Pfam" id="PF23343"/>
    </source>
</evidence>
<reference evidence="3 4" key="1">
    <citation type="submission" date="2020-06" db="EMBL/GenBank/DDBJ databases">
        <title>Characterization of fructooligosaccharide metabolism and fructooligosaccharide-degrading enzymes in human commensal butyrate producers.</title>
        <authorList>
            <person name="Tanno H."/>
            <person name="Fujii T."/>
            <person name="Hirano K."/>
            <person name="Maeno S."/>
            <person name="Tonozuka T."/>
            <person name="Sakamoto M."/>
            <person name="Ohkuma M."/>
            <person name="Tochio T."/>
            <person name="Endo A."/>
        </authorList>
    </citation>
    <scope>NUCLEOTIDE SEQUENCE [LARGE SCALE GENOMIC DNA]</scope>
    <source>
        <strain evidence="3 4">JCM 31056</strain>
    </source>
</reference>
<feature type="compositionally biased region" description="Basic and acidic residues" evidence="1">
    <location>
        <begin position="41"/>
        <end position="54"/>
    </location>
</feature>
<organism evidence="3 4">
    <name type="scientific">Butyricicoccus faecihominis</name>
    <dbReference type="NCBI Taxonomy" id="1712515"/>
    <lineage>
        <taxon>Bacteria</taxon>
        <taxon>Bacillati</taxon>
        <taxon>Bacillota</taxon>
        <taxon>Clostridia</taxon>
        <taxon>Eubacteriales</taxon>
        <taxon>Butyricicoccaceae</taxon>
        <taxon>Butyricicoccus</taxon>
    </lineage>
</organism>
<accession>A0ABQ1DWB1</accession>
<name>A0ABQ1DWB1_9FIRM</name>
<protein>
    <recommendedName>
        <fullName evidence="2">Replication-associated protein ORF2/G2P domain-containing protein</fullName>
    </recommendedName>
</protein>
<evidence type="ECO:0000313" key="3">
    <source>
        <dbReference type="EMBL" id="GFO87020.1"/>
    </source>
</evidence>
<dbReference type="Proteomes" id="UP000620147">
    <property type="component" value="Unassembled WGS sequence"/>
</dbReference>
<proteinExistence type="predicted"/>
<comment type="caution">
    <text evidence="3">The sequence shown here is derived from an EMBL/GenBank/DDBJ whole genome shotgun (WGS) entry which is preliminary data.</text>
</comment>
<gene>
    <name evidence="3" type="ORF">BUFA31_01840</name>
</gene>
<dbReference type="InterPro" id="IPR056906">
    <property type="entry name" value="ORF2/G2P_dom"/>
</dbReference>
<keyword evidence="4" id="KW-1185">Reference proteome</keyword>
<dbReference type="Pfam" id="PF23343">
    <property type="entry name" value="REP_ORF2-G2P"/>
    <property type="match status" value="1"/>
</dbReference>
<feature type="region of interest" description="Disordered" evidence="1">
    <location>
        <begin position="32"/>
        <end position="54"/>
    </location>
</feature>
<evidence type="ECO:0000256" key="1">
    <source>
        <dbReference type="SAM" id="MobiDB-lite"/>
    </source>
</evidence>
<evidence type="ECO:0000313" key="4">
    <source>
        <dbReference type="Proteomes" id="UP000620147"/>
    </source>
</evidence>
<dbReference type="EMBL" id="BLYJ01000002">
    <property type="protein sequence ID" value="GFO87020.1"/>
    <property type="molecule type" value="Genomic_DNA"/>
</dbReference>
<sequence>MRSFMREKKIYCGKHYREVDIYPYTAAQLTASTRGKRSKKIKETEPKQKNLNDKNARRYFTQTANLNFGSDPEALHVTATYSGKYLPDTVEQAEQEATNFLRRVQYRRKKEGLPPLKYMIVTAYTTKRNSETPVRIHHHIIMNGGLDRDVVEDLWRKRRRKGQKKGDKIGFCNADRLQADENGIAALCTYLVKQGCGKKRWNSSHNLERPYSRTNDGKYNRRQIEKWAKEHPPREFWEKKYPGWTLTDDDYGVQYEYNDFTGWAVYLKLRKKE</sequence>